<evidence type="ECO:0000256" key="2">
    <source>
        <dbReference type="ARBA" id="ARBA00005194"/>
    </source>
</evidence>
<evidence type="ECO:0000256" key="8">
    <source>
        <dbReference type="ARBA" id="ARBA00022989"/>
    </source>
</evidence>
<comment type="similarity">
    <text evidence="3 14">Belongs to the very long-chain fatty acids dehydratase HACD family.</text>
</comment>
<keyword evidence="6 14" id="KW-0812">Transmembrane</keyword>
<keyword evidence="11 14" id="KW-0275">Fatty acid biosynthesis</keyword>
<comment type="subcellular location">
    <subcellularLocation>
        <location evidence="14">Endoplasmic reticulum membrane</location>
        <topology evidence="14">Multi-pass membrane protein</topology>
    </subcellularLocation>
    <subcellularLocation>
        <location evidence="1">Membrane</location>
        <topology evidence="1">Multi-pass membrane protein</topology>
    </subcellularLocation>
</comment>
<evidence type="ECO:0000256" key="9">
    <source>
        <dbReference type="ARBA" id="ARBA00023098"/>
    </source>
</evidence>
<feature type="transmembrane region" description="Helical" evidence="14">
    <location>
        <begin position="6"/>
        <end position="34"/>
    </location>
</feature>
<dbReference type="EMBL" id="GBHO01002163">
    <property type="protein sequence ID" value="JAG41441.1"/>
    <property type="molecule type" value="Transcribed_RNA"/>
</dbReference>
<comment type="caution">
    <text evidence="14">Lacks conserved residue(s) required for the propagation of feature annotation.</text>
</comment>
<keyword evidence="14" id="KW-0256">Endoplasmic reticulum</keyword>
<evidence type="ECO:0000256" key="11">
    <source>
        <dbReference type="ARBA" id="ARBA00023160"/>
    </source>
</evidence>
<evidence type="ECO:0000256" key="7">
    <source>
        <dbReference type="ARBA" id="ARBA00022832"/>
    </source>
</evidence>
<comment type="pathway">
    <text evidence="2 14">Lipid metabolism; fatty acid biosynthesis.</text>
</comment>
<dbReference type="InterPro" id="IPR007482">
    <property type="entry name" value="Tyr_Pase-like_PTPLA"/>
</dbReference>
<evidence type="ECO:0000256" key="4">
    <source>
        <dbReference type="ARBA" id="ARBA00013122"/>
    </source>
</evidence>
<reference evidence="15" key="1">
    <citation type="journal article" date="2014" name="PLoS ONE">
        <title>Transcriptome-Based Identification of ABC Transporters in the Western Tarnished Plant Bug Lygus hesperus.</title>
        <authorList>
            <person name="Hull J.J."/>
            <person name="Chaney K."/>
            <person name="Geib S.M."/>
            <person name="Fabrick J.A."/>
            <person name="Brent C.S."/>
            <person name="Walsh D."/>
            <person name="Lavine L.C."/>
        </authorList>
    </citation>
    <scope>NUCLEOTIDE SEQUENCE</scope>
</reference>
<evidence type="ECO:0000256" key="14">
    <source>
        <dbReference type="RuleBase" id="RU363109"/>
    </source>
</evidence>
<evidence type="ECO:0000256" key="10">
    <source>
        <dbReference type="ARBA" id="ARBA00023136"/>
    </source>
</evidence>
<feature type="transmembrane region" description="Helical" evidence="14">
    <location>
        <begin position="78"/>
        <end position="100"/>
    </location>
</feature>
<evidence type="ECO:0000256" key="3">
    <source>
        <dbReference type="ARBA" id="ARBA00007811"/>
    </source>
</evidence>
<dbReference type="UniPathway" id="UPA00094"/>
<evidence type="ECO:0000313" key="15">
    <source>
        <dbReference type="EMBL" id="JAG41441.1"/>
    </source>
</evidence>
<dbReference type="AlphaFoldDB" id="A0A0A9ZC22"/>
<keyword evidence="12 14" id="KW-0456">Lyase</keyword>
<sequence length="102" mass="11930">MALMEIVHSILGIVPSPIMTTFVQVMSRILVLWLFTNPAAFAHWSLYQLVFAWSLAEIPRYAFYLWTVIFPNTSHPYFLFYLRYTLFLFLYPCGISAEIIQG</sequence>
<reference evidence="15" key="2">
    <citation type="submission" date="2014-07" db="EMBL/GenBank/DDBJ databases">
        <authorList>
            <person name="Hull J."/>
        </authorList>
    </citation>
    <scope>NUCLEOTIDE SEQUENCE</scope>
</reference>
<feature type="transmembrane region" description="Helical" evidence="14">
    <location>
        <begin position="46"/>
        <end position="66"/>
    </location>
</feature>
<evidence type="ECO:0000256" key="13">
    <source>
        <dbReference type="ARBA" id="ARBA00036671"/>
    </source>
</evidence>
<protein>
    <recommendedName>
        <fullName evidence="4 14">Very-long-chain (3R)-3-hydroxyacyl-CoA dehydratase</fullName>
        <ecNumber evidence="4 14">4.2.1.134</ecNumber>
    </recommendedName>
</protein>
<dbReference type="GO" id="GO:0102158">
    <property type="term" value="F:very-long-chain (3R)-3-hydroxyacyl-CoA dehydratase activity"/>
    <property type="evidence" value="ECO:0007669"/>
    <property type="project" value="UniProtKB-EC"/>
</dbReference>
<name>A0A0A9ZC22_LYGHE</name>
<dbReference type="GO" id="GO:0030497">
    <property type="term" value="P:fatty acid elongation"/>
    <property type="evidence" value="ECO:0007669"/>
    <property type="project" value="TreeGrafter"/>
</dbReference>
<dbReference type="EC" id="4.2.1.134" evidence="4 14"/>
<dbReference type="GO" id="GO:0042761">
    <property type="term" value="P:very long-chain fatty acid biosynthetic process"/>
    <property type="evidence" value="ECO:0007669"/>
    <property type="project" value="TreeGrafter"/>
</dbReference>
<comment type="catalytic activity">
    <reaction evidence="13 14">
        <text>a very-long-chain (3R)-3-hydroxyacyl-CoA = a very-long-chain (2E)-enoyl-CoA + H2O</text>
        <dbReference type="Rhea" id="RHEA:45812"/>
        <dbReference type="ChEBI" id="CHEBI:15377"/>
        <dbReference type="ChEBI" id="CHEBI:83728"/>
        <dbReference type="ChEBI" id="CHEBI:85440"/>
        <dbReference type="EC" id="4.2.1.134"/>
    </reaction>
</comment>
<keyword evidence="7 14" id="KW-0276">Fatty acid metabolism</keyword>
<accession>A0A0A9ZC22</accession>
<evidence type="ECO:0000256" key="12">
    <source>
        <dbReference type="ARBA" id="ARBA00023239"/>
    </source>
</evidence>
<dbReference type="GO" id="GO:0005789">
    <property type="term" value="C:endoplasmic reticulum membrane"/>
    <property type="evidence" value="ECO:0007669"/>
    <property type="project" value="UniProtKB-SubCell"/>
</dbReference>
<evidence type="ECO:0000256" key="5">
    <source>
        <dbReference type="ARBA" id="ARBA00022516"/>
    </source>
</evidence>
<comment type="function">
    <text evidence="14">Catalyzes the third of the four reactions of the long-chain fatty acids elongation cycle. This endoplasmic reticulum-bound enzymatic process, allows the addition of two carbons to the chain of long- and very long-chain fatty acids/VLCFAs per cycle. This enzyme catalyzes the dehydration of the 3-hydroxyacyl-CoA intermediate into trans-2,3-enoyl-CoA, within each cycle of fatty acid elongation. Thereby, it participates to the production of VLCFAs of different chain lengths that are involved in multiple biological processes as precursors of membrane lipids and lipid mediators.</text>
</comment>
<evidence type="ECO:0000256" key="6">
    <source>
        <dbReference type="ARBA" id="ARBA00022692"/>
    </source>
</evidence>
<gene>
    <name evidence="15" type="primary">PTPLB_4</name>
    <name evidence="15" type="ORF">CM83_27687</name>
</gene>
<keyword evidence="10 14" id="KW-0472">Membrane</keyword>
<dbReference type="GO" id="GO:0030148">
    <property type="term" value="P:sphingolipid biosynthetic process"/>
    <property type="evidence" value="ECO:0007669"/>
    <property type="project" value="TreeGrafter"/>
</dbReference>
<dbReference type="PANTHER" id="PTHR11035">
    <property type="entry name" value="VERY-LONG-CHAIN (3R)-3-HYDROXYACYL-COA DEHYDRATASE"/>
    <property type="match status" value="1"/>
</dbReference>
<keyword evidence="8 14" id="KW-1133">Transmembrane helix</keyword>
<keyword evidence="9 14" id="KW-0443">Lipid metabolism</keyword>
<keyword evidence="5 14" id="KW-0444">Lipid biosynthesis</keyword>
<evidence type="ECO:0000256" key="1">
    <source>
        <dbReference type="ARBA" id="ARBA00004141"/>
    </source>
</evidence>
<dbReference type="PANTHER" id="PTHR11035:SF3">
    <property type="entry name" value="VERY-LONG-CHAIN (3R)-3-HYDROXYACYL-COA DEHYDRATASE"/>
    <property type="match status" value="1"/>
</dbReference>
<organism evidence="15">
    <name type="scientific">Lygus hesperus</name>
    <name type="common">Western plant bug</name>
    <dbReference type="NCBI Taxonomy" id="30085"/>
    <lineage>
        <taxon>Eukaryota</taxon>
        <taxon>Metazoa</taxon>
        <taxon>Ecdysozoa</taxon>
        <taxon>Arthropoda</taxon>
        <taxon>Hexapoda</taxon>
        <taxon>Insecta</taxon>
        <taxon>Pterygota</taxon>
        <taxon>Neoptera</taxon>
        <taxon>Paraneoptera</taxon>
        <taxon>Hemiptera</taxon>
        <taxon>Heteroptera</taxon>
        <taxon>Panheteroptera</taxon>
        <taxon>Cimicomorpha</taxon>
        <taxon>Miridae</taxon>
        <taxon>Mirini</taxon>
        <taxon>Lygus</taxon>
    </lineage>
</organism>
<proteinExistence type="inferred from homology"/>
<dbReference type="Pfam" id="PF04387">
    <property type="entry name" value="PTPLA"/>
    <property type="match status" value="1"/>
</dbReference>